<name>A0A2H3DG55_ARMGA</name>
<gene>
    <name evidence="1" type="ORF">ARMGADRAFT_137596</name>
</gene>
<evidence type="ECO:0000313" key="2">
    <source>
        <dbReference type="Proteomes" id="UP000217790"/>
    </source>
</evidence>
<protein>
    <submittedName>
        <fullName evidence="1">Uncharacterized protein</fullName>
    </submittedName>
</protein>
<dbReference type="Proteomes" id="UP000217790">
    <property type="component" value="Unassembled WGS sequence"/>
</dbReference>
<proteinExistence type="predicted"/>
<dbReference type="EMBL" id="KZ293657">
    <property type="protein sequence ID" value="PBK92804.1"/>
    <property type="molecule type" value="Genomic_DNA"/>
</dbReference>
<dbReference type="InParanoid" id="A0A2H3DG55"/>
<evidence type="ECO:0000313" key="1">
    <source>
        <dbReference type="EMBL" id="PBK92804.1"/>
    </source>
</evidence>
<reference evidence="2" key="1">
    <citation type="journal article" date="2017" name="Nat. Ecol. Evol.">
        <title>Genome expansion and lineage-specific genetic innovations in the forest pathogenic fungi Armillaria.</title>
        <authorList>
            <person name="Sipos G."/>
            <person name="Prasanna A.N."/>
            <person name="Walter M.C."/>
            <person name="O'Connor E."/>
            <person name="Balint B."/>
            <person name="Krizsan K."/>
            <person name="Kiss B."/>
            <person name="Hess J."/>
            <person name="Varga T."/>
            <person name="Slot J."/>
            <person name="Riley R."/>
            <person name="Boka B."/>
            <person name="Rigling D."/>
            <person name="Barry K."/>
            <person name="Lee J."/>
            <person name="Mihaltcheva S."/>
            <person name="LaButti K."/>
            <person name="Lipzen A."/>
            <person name="Waldron R."/>
            <person name="Moloney N.M."/>
            <person name="Sperisen C."/>
            <person name="Kredics L."/>
            <person name="Vagvoelgyi C."/>
            <person name="Patrignani A."/>
            <person name="Fitzpatrick D."/>
            <person name="Nagy I."/>
            <person name="Doyle S."/>
            <person name="Anderson J.B."/>
            <person name="Grigoriev I.V."/>
            <person name="Gueldener U."/>
            <person name="Muensterkoetter M."/>
            <person name="Nagy L.G."/>
        </authorList>
    </citation>
    <scope>NUCLEOTIDE SEQUENCE [LARGE SCALE GENOMIC DNA]</scope>
    <source>
        <strain evidence="2">Ar21-2</strain>
    </source>
</reference>
<dbReference type="AlphaFoldDB" id="A0A2H3DG55"/>
<sequence length="158" mass="18359">MRPGHANLLRNRFLHHFAQTRLCLWRASTKMYAYPCRHASPNKWFLSDSECILTPCMDFVVLTRRERDEENREWWFGGSDQSSLATSLLLTTISFPSPYILAFPSTTCTFPAHISNLNLRFTANFFLYAPLTFHGHRQILKLPQDQGQFSCDGRTPTR</sequence>
<accession>A0A2H3DG55</accession>
<keyword evidence="2" id="KW-1185">Reference proteome</keyword>
<organism evidence="1 2">
    <name type="scientific">Armillaria gallica</name>
    <name type="common">Bulbous honey fungus</name>
    <name type="synonym">Armillaria bulbosa</name>
    <dbReference type="NCBI Taxonomy" id="47427"/>
    <lineage>
        <taxon>Eukaryota</taxon>
        <taxon>Fungi</taxon>
        <taxon>Dikarya</taxon>
        <taxon>Basidiomycota</taxon>
        <taxon>Agaricomycotina</taxon>
        <taxon>Agaricomycetes</taxon>
        <taxon>Agaricomycetidae</taxon>
        <taxon>Agaricales</taxon>
        <taxon>Marasmiineae</taxon>
        <taxon>Physalacriaceae</taxon>
        <taxon>Armillaria</taxon>
    </lineage>
</organism>